<dbReference type="EMBL" id="BPQB01000028">
    <property type="protein sequence ID" value="GJE92807.1"/>
    <property type="molecule type" value="Genomic_DNA"/>
</dbReference>
<accession>A0A9P3GDN4</accession>
<feature type="region of interest" description="Disordered" evidence="1">
    <location>
        <begin position="54"/>
        <end position="86"/>
    </location>
</feature>
<dbReference type="Proteomes" id="UP000703269">
    <property type="component" value="Unassembled WGS sequence"/>
</dbReference>
<evidence type="ECO:0000313" key="2">
    <source>
        <dbReference type="EMBL" id="GJE92807.1"/>
    </source>
</evidence>
<feature type="region of interest" description="Disordered" evidence="1">
    <location>
        <begin position="91"/>
        <end position="110"/>
    </location>
</feature>
<feature type="compositionally biased region" description="Polar residues" evidence="1">
    <location>
        <begin position="61"/>
        <end position="75"/>
    </location>
</feature>
<name>A0A9P3GDN4_9APHY</name>
<keyword evidence="3" id="KW-1185">Reference proteome</keyword>
<comment type="caution">
    <text evidence="2">The sequence shown here is derived from an EMBL/GenBank/DDBJ whole genome shotgun (WGS) entry which is preliminary data.</text>
</comment>
<proteinExistence type="predicted"/>
<reference evidence="2 3" key="1">
    <citation type="submission" date="2021-08" db="EMBL/GenBank/DDBJ databases">
        <title>Draft Genome Sequence of Phanerochaete sordida strain YK-624.</title>
        <authorList>
            <person name="Mori T."/>
            <person name="Dohra H."/>
            <person name="Suzuki T."/>
            <person name="Kawagishi H."/>
            <person name="Hirai H."/>
        </authorList>
    </citation>
    <scope>NUCLEOTIDE SEQUENCE [LARGE SCALE GENOMIC DNA]</scope>
    <source>
        <strain evidence="2 3">YK-624</strain>
    </source>
</reference>
<feature type="compositionally biased region" description="Polar residues" evidence="1">
    <location>
        <begin position="91"/>
        <end position="104"/>
    </location>
</feature>
<evidence type="ECO:0000256" key="1">
    <source>
        <dbReference type="SAM" id="MobiDB-lite"/>
    </source>
</evidence>
<organism evidence="2 3">
    <name type="scientific">Phanerochaete sordida</name>
    <dbReference type="NCBI Taxonomy" id="48140"/>
    <lineage>
        <taxon>Eukaryota</taxon>
        <taxon>Fungi</taxon>
        <taxon>Dikarya</taxon>
        <taxon>Basidiomycota</taxon>
        <taxon>Agaricomycotina</taxon>
        <taxon>Agaricomycetes</taxon>
        <taxon>Polyporales</taxon>
        <taxon>Phanerochaetaceae</taxon>
        <taxon>Phanerochaete</taxon>
    </lineage>
</organism>
<gene>
    <name evidence="2" type="ORF">PsYK624_089640</name>
</gene>
<evidence type="ECO:0000313" key="3">
    <source>
        <dbReference type="Proteomes" id="UP000703269"/>
    </source>
</evidence>
<protein>
    <submittedName>
        <fullName evidence="2">Uncharacterized protein</fullName>
    </submittedName>
</protein>
<sequence length="142" mass="15123">MLASFEQGTSSAIAENLLLLTTLWVPTRPAPDTGVISRTCHPLVRPSCPRARPCALRRHTQNATEATGRLQSTNPRNDRRTADPAQIAHIEQQSAAATSGQRTGTLCAGGSGSQDALREIAFRARRAVAELICAPALSVPRS</sequence>
<dbReference type="AlphaFoldDB" id="A0A9P3GDN4"/>